<feature type="domain" description="Cadherin" evidence="2">
    <location>
        <begin position="186"/>
        <end position="285"/>
    </location>
</feature>
<feature type="region of interest" description="Disordered" evidence="1">
    <location>
        <begin position="4289"/>
        <end position="4312"/>
    </location>
</feature>
<dbReference type="Proteomes" id="UP000522333">
    <property type="component" value="Unassembled WGS sequence"/>
</dbReference>
<protein>
    <recommendedName>
        <fullName evidence="2">Cadherin domain-containing protein</fullName>
    </recommendedName>
</protein>
<feature type="region of interest" description="Disordered" evidence="1">
    <location>
        <begin position="2988"/>
        <end position="3008"/>
    </location>
</feature>
<dbReference type="RefSeq" id="WP_168934580.1">
    <property type="nucleotide sequence ID" value="NZ_JABAFY010000002.1"/>
</dbReference>
<dbReference type="Gene3D" id="2.60.40.10">
    <property type="entry name" value="Immunoglobulins"/>
    <property type="match status" value="3"/>
</dbReference>
<feature type="region of interest" description="Disordered" evidence="1">
    <location>
        <begin position="1803"/>
        <end position="1867"/>
    </location>
</feature>
<dbReference type="EMBL" id="JABAFY010000002">
    <property type="protein sequence ID" value="NME51091.1"/>
    <property type="molecule type" value="Genomic_DNA"/>
</dbReference>
<dbReference type="NCBIfam" id="TIGR01965">
    <property type="entry name" value="VCBS_repeat"/>
    <property type="match status" value="20"/>
</dbReference>
<dbReference type="PROSITE" id="PS50268">
    <property type="entry name" value="CADHERIN_2"/>
    <property type="match status" value="3"/>
</dbReference>
<evidence type="ECO:0000256" key="1">
    <source>
        <dbReference type="SAM" id="MobiDB-lite"/>
    </source>
</evidence>
<dbReference type="GO" id="GO:0016020">
    <property type="term" value="C:membrane"/>
    <property type="evidence" value="ECO:0007669"/>
    <property type="project" value="InterPro"/>
</dbReference>
<feature type="domain" description="Cadherin" evidence="2">
    <location>
        <begin position="3140"/>
        <end position="3271"/>
    </location>
</feature>
<dbReference type="Pfam" id="PF17963">
    <property type="entry name" value="Big_9"/>
    <property type="match status" value="1"/>
</dbReference>
<name>A0A848C4C7_9BACT</name>
<proteinExistence type="predicted"/>
<sequence>MADIRLAKPAAGTTQTVPSAPDGRFIFDFPADAATLTRNGDDLVLSFEDGSSIQLQGFYTTYSKEEMPSFQVDGVEISGQDFFAALGEDLMPAAGPAASSSASRGGRYNEYGGSDLLDGIDHLGRLDIGFDDGVEWADDKVGGWTHQNLDPEISGIIAVDGNDMTLVESGVETDGSQEIQGNLFTPGVPVVVGQVMASDPDGGRLSYSFADGSNRIVTEYGVITINAGTGVITYTLNNDDPDADSLALGETVRQDFTVRVEDGQGDKAEASFSVTIKGTNDQPEVTLDADSELGLIEGGVGRTDDGLVVTAPGTEEENQAYDGSHADDKGTQQLEGKVTGADVDAGHKLWFGAVAGDKSQDGSWEGAQSPDADIFLGKDATDGDVESSKPVEGSFGHLQLNSDGTWTYTLKGEGEAVQGTASLDGETFDIDSIDALPEGATITDTFTIYVKDEHGAWNLETVTITITGSNDKPSLTVGAPEGLLYESGVGRDTTTSDHSPVDKPGQPEENSPYDNAAERTASVTGSINAADVDHGDILHFAVADGSGVTTPEGLGLTTGSQTSVTAQGHYGQLVVTETANGTASYTYTLNGNSDGTPLTFPVTVNGKTYASLEELKQGLDWDFDGQPTLDNLPEGATVSESFTIFVQDDKGTWQQQEVSFTITGTNDQPEVTLDADSELKLTESGVGRIDSDTVVDAPGTEEENREYNGSHYDPGRNEQHLEGKVTGADVDAGHKLWFGVVAGDKSQDGGWEGAQSPDAGIFLGKDATDGDVESSAPVEGDFGHLVLNNDGSWIYTLKGEGEAVQGTASLDGETFDIDSIDALPEGATITDTFTIYVKDEHGAWNLETVTITITGSNDKPSLTVGAPEGLLYESGVGRDTTTSDHSPVDKPGQPEENSPYDNAAERTASVTGSIDAADVDHGDILHFAVADGSGVTTPEGLGLTTGSQTSVTAQGHYGQLVVTETANGTASYTYTLNGNSDGTPLTFPVTVNGKTYASLEELKQGLDWDFDGQPTLDNLPEGATVSESFTIFVQDDKGAWQQQEVSFTITGTNDQPEVTLDADSELKLTESGVGRIDSDTVVDAPGTEEENREYNGSHYDPGRNEQHLEGKVTGADVDAGHKLWFGAVAGDKSQDGGWEGAQSPDAGIFLGKDATDDDVESSAPVEGSFGHLVLNSDGTWTYTLKGESEAVQGTASLDGETFDISSINALPEGATITDTFTIYVKDEHGAWNLETVTITITGSNDKPSLEIRDGNGQILMDGAVLETIESDPADADDATSWPQLSGSFDIRDVDADAGSDQTILIAGGTHTDGDVEHATSPAAGHEPQPGHIGSEGGTQAIFTTDYGTLTVNPDGSWTYVVNSGSELVQQLDPEHPHFETFEITVVDEHGAYDTREIVIKVEGSSAFPVITDKDDLVFKEEGVYHDGSDGNTPTEAGDVVDGQGNVIPGHHQTESLSGRVDATDIDLGDQGNLSFRVDAADAQLKTGGTPAVTQPEAPKLVSTSPNGDTVYESGYGTLTFHADGTYTYKLKSGAFDADGNAVNKLAQGEVLTETFTVTVKDTFGKEVSTDITITIHGTNDKPRLELGDGSDGGALHVTESGVGRHDDGAVVDGPDDELVDAPSKDGTAADEIGRYDGALTDSDKATGKDADHGAELVYGVEAGKAESPDGVDFTTDGGDVSVRGQYGSLTIGADGSYSYTLDESSDFTAGDGTQYDRLDYLNEGETLTETFTIFVRDEHGAWASKEVTVTVTGTNDRPTLDVLDGKKFFDASGKEIAVADDRLHAYGTADSAADAVVRLSGRVQASDDDRENGAGQETTDGDNHGLQFSLQGTGYDPALTSSSVWKDSSGHDPRTGPVEVSRSGDGGYVATTEYGTLTLDQYGNYTYELHKGDDDVTALGKGESVTETFVVRVVDDRGAWSEKTITITIEGTDDKPVLSDDTESVLDVYEMGVWGDQSGAHRPDDNFTGGPTGSQTVTVSFEKQDANDRHSLVIAGSGLPANASLTVTDGGMPVEGAIYSIVAGANGIYTLTAIIPGVNEGKSIMLGTLRLEQNGTDSDLTYTFVPTPSGLNGLPQDMDLSINIPLKVKDQNGNLSEGEHTATINIHGTNDRPTIKVTGRAPEDVYADGVGREENGIAVATPDKTELNPEENVPYKSRPVEGQLTASDVDAGDTTFSYFVDKVGGISNPALTATVGDGRTTVTLSLNGVAVAELTLDPATGKYSLSRLDTDEARAALAPYGEDVKFDFTVYFNVRDEHGSTAQTSASQKFSIHGTNDAPEIKDASDLGLDEGMVSVAGQVSAEDTDAGHKLTYGLLSDPDFGSLNGADPESVYMTTSLSNEFGTLKIDPATGKYTFYLDAESEAVISLPEGEEKELTFHVAVRDDKGAWDVKDITVTITGKDTATVFTGDAAAVVSVVEAGVVPDMHPGTENQSEDGSPVASGKLEAKEYDTDADGTPHKVEFSINKTESGQESELSDFSSLGPKIQDAISQQFPGEPWGDDADIQIMHGQYGTLYLNTATGQYFYQLSNNSDATNALKQGEIRYDDFSIHAQGTGKGDAQGADQPLKVAVKGSNDAPKVTGVTLDEGQTGLEVSDDGFTVTGIVEDGGIKTVTGQIGATDVDSPDGSAADEGSVLKYLIKVTGEDGSVRYVGAQSAESPDGGEYGYLKLNEKTGEYTFVFNNKAAQHLGAGDIGEASFTVVVLDEYNAISEEKELTFEITGKDDVPRISGSAASITEDTGISVNIQPVTITDPDAGEEQHITSIVSPGGESVDLTTGDGPWKIEGGYGTLTVTRNEDGSLSYTYQLTEEGRNELQSLNEDGAHTSVKENFTVMGNSGGQSVTGGITVTINGMNDAPTLELKGPDGQIVSEEDPVEVKDWNPVKGTAVGHDVDDVEGDLRYSVDDADSATAAQDGLQTIKGKFGYLTIDAETGEYTYVVDPFSEEYKKLPIGKQGNESFTITVTDPYGATGTKEIVFDVTKVEGGTGPGSIELQLQKPGDSTDVTEDGGSHEVILPPSVASGFTELKDSDGKPVKVDADDIWLVDNKGQSGIVDGDMTHVVQTEYGSLILEKGDDGQWGYRFVLNNSSDIVQSLDKGDSIEKTFYVSVGTNPVPIHVTITGINDQPVIESVGHLSIEDTGGIVTGRVTTTDPDAGDVGSQEAGEGSGQTLFYAVSAVEGSGITLTPTGGQAQGAPGTYTLIKDGTDWGEFMLNKDGSYSFKPNAEAEKLLAGENANFNLTITVDDGSDAPNSSTKENLHITITGTNEAPVISGGELTLEATEDTAITVGDKLGVSDDRVNEGNLSYSVAAGGGAASSNASNMAAGQYGTLFINADGTYSYQLNNQLKEVQQLGGGDDEEPLTETFTIFVKDQDGAEVAKTITVTINGTNDAPVLSLDKPVLTIKEGTDAPVTGNASATDVDKDDTLSYGLKEGTLSEETGEYAYETDYGTFYINKETGAYRFKLNNTLDAVKNLRPTDVVDAKVTVVVDDGHGGVTEKELTVHIKGSDSVPEITDEGSLAIDVAEEPGSESEGKIQADGWDRGPDGTHDDPLHYAAQGAQPVTIDGQVWQMVTGKYGTLYLDPKTGKYRYELTEDMNYLADGETVTESFGKITIADSTGNKITETITVTIKGSNDAPEIAVSQPSGALAGTVTITDVDTTDTHDVTFTGLYGSEEGAGAEGGGLLKVDLETLKDTPDGTKTLDVFNAAGEKIGELTLTYSKGGGAEDQLKYEFKPAPDYVNGLEVGKPEDISFGITVSDNNGGTVTTGDLQFTVTNENDAPVIMEATDPSAAGNNNSGKLKFSDADELDTQHSVTFTGLQDAGGNALAVESVEGLTEDKVVDVYKDGLQIGTLTLRYEDGELTYTLSTENFENNLPVGDSTIDFTITVSDKSGDTDTTDGNLQFTVTNDNDAPVIDEDLSQDPAAGNTGTLVFTDADVKDTHSVSFEGLSVDEDGTPLTVDLDSLPEEPITVYQDGQKVGELILTYSKEEDGTGTFTYAFDPDKNYLNSLPVGENKLDFGITVSDKNGREDTTGDLQFTVTNENDAPAITEEPSSGSNTGTLVFSDADVRDTHSVTFEGLYASESGKEGDSLKVDNVEGLTDGATTLDVYNESGQKIGTLKLAYTEGDGAGTEHTLTYTFTPDTEYSNSLDRDSSVSLDFDLKIHDDTEDSNTVKGSVTIESTNQAPVIGAPVDGGSNTGTVAITDSDPDDSLTVYIKDAEGTPVIIAAGEEPVTVDDVSYTYTDGTLRYEVLPERTDDLAPGKESTVEITVFVDDGHGKVEQTVSLPVTSTAPTEGGEGEGPTEGETVIVPDDGDQASLKAYGQRQRLAAEEAGLLTAAASFVAGITPESADPETFLQDTVPAQENGPEALVAEEVPLPQDETVLQEEMTDLPDADVPVSETPLADDLLAEPLLFAGLENADEMPESVEMLRFETTEDMLPAEDADPATAATPPAFSGEDAGDGGLLLPEGVEGLFGTDGNDYLRGGEGSDAIFGGAGNDIIVYDQQDYLVSGGSGIDFMVSDDTSLTLDGLLSNTSSDKPLVSGIEVLLKGEDALSLTSINDLADRYGITLGVNEAGEETLQLDDRWTKQDDGSYDFNGGAEADGGLTLETSLTPVETGDPASEAVQQQVFTLEHSNG</sequence>
<dbReference type="Pfam" id="PF00353">
    <property type="entry name" value="HemolysinCabind"/>
    <property type="match status" value="1"/>
</dbReference>
<accession>A0A848C4C7</accession>
<evidence type="ECO:0000313" key="4">
    <source>
        <dbReference type="Proteomes" id="UP000522333"/>
    </source>
</evidence>
<dbReference type="GO" id="GO:0007156">
    <property type="term" value="P:homophilic cell adhesion via plasma membrane adhesion molecules"/>
    <property type="evidence" value="ECO:0007669"/>
    <property type="project" value="InterPro"/>
</dbReference>
<feature type="region of interest" description="Disordered" evidence="1">
    <location>
        <begin position="872"/>
        <end position="908"/>
    </location>
</feature>
<dbReference type="InterPro" id="IPR040853">
    <property type="entry name" value="RapA2_cadherin-like"/>
</dbReference>
<dbReference type="Gene3D" id="2.60.40.60">
    <property type="entry name" value="Cadherins"/>
    <property type="match status" value="1"/>
</dbReference>
<dbReference type="PROSITE" id="PS00330">
    <property type="entry name" value="HEMOLYSIN_CALCIUM"/>
    <property type="match status" value="1"/>
</dbReference>
<dbReference type="InterPro" id="IPR001343">
    <property type="entry name" value="Hemolysn_Ca-bd"/>
</dbReference>
<gene>
    <name evidence="3" type="ORF">HF854_00790</name>
</gene>
<dbReference type="Pfam" id="PF17803">
    <property type="entry name" value="Cadherin_4"/>
    <property type="match status" value="3"/>
</dbReference>
<organism evidence="3 4">
    <name type="scientific">Desulfovibrio piger</name>
    <dbReference type="NCBI Taxonomy" id="901"/>
    <lineage>
        <taxon>Bacteria</taxon>
        <taxon>Pseudomonadati</taxon>
        <taxon>Thermodesulfobacteriota</taxon>
        <taxon>Desulfovibrionia</taxon>
        <taxon>Desulfovibrionales</taxon>
        <taxon>Desulfovibrionaceae</taxon>
        <taxon>Desulfovibrio</taxon>
    </lineage>
</organism>
<feature type="domain" description="Cadherin" evidence="2">
    <location>
        <begin position="2728"/>
        <end position="2859"/>
    </location>
</feature>
<evidence type="ECO:0000313" key="3">
    <source>
        <dbReference type="EMBL" id="NME51091.1"/>
    </source>
</evidence>
<dbReference type="InterPro" id="IPR013783">
    <property type="entry name" value="Ig-like_fold"/>
</dbReference>
<comment type="caution">
    <text evidence="3">The sequence shown here is derived from an EMBL/GenBank/DDBJ whole genome shotgun (WGS) entry which is preliminary data.</text>
</comment>
<dbReference type="InterPro" id="IPR011049">
    <property type="entry name" value="Serralysin-like_metalloprot_C"/>
</dbReference>
<evidence type="ECO:0000259" key="2">
    <source>
        <dbReference type="PROSITE" id="PS50268"/>
    </source>
</evidence>
<feature type="compositionally biased region" description="Basic and acidic residues" evidence="1">
    <location>
        <begin position="705"/>
        <end position="717"/>
    </location>
</feature>
<feature type="compositionally biased region" description="Basic and acidic residues" evidence="1">
    <location>
        <begin position="1092"/>
        <end position="1104"/>
    </location>
</feature>
<dbReference type="InterPro" id="IPR010221">
    <property type="entry name" value="VCBS_dom"/>
</dbReference>
<feature type="region of interest" description="Disordered" evidence="1">
    <location>
        <begin position="690"/>
        <end position="717"/>
    </location>
</feature>
<dbReference type="GO" id="GO:0005509">
    <property type="term" value="F:calcium ion binding"/>
    <property type="evidence" value="ECO:0007669"/>
    <property type="project" value="InterPro"/>
</dbReference>
<dbReference type="SUPFAM" id="SSF51120">
    <property type="entry name" value="beta-Roll"/>
    <property type="match status" value="1"/>
</dbReference>
<feature type="region of interest" description="Disordered" evidence="1">
    <location>
        <begin position="485"/>
        <end position="520"/>
    </location>
</feature>
<reference evidence="3 4" key="1">
    <citation type="submission" date="2020-04" db="EMBL/GenBank/DDBJ databases">
        <authorList>
            <person name="Hitch T.C.A."/>
            <person name="Wylensek D."/>
            <person name="Clavel T."/>
        </authorList>
    </citation>
    <scope>NUCLEOTIDE SEQUENCE [LARGE SCALE GENOMIC DNA]</scope>
    <source>
        <strain evidence="3 4">PG-251-APC-1</strain>
    </source>
</reference>
<dbReference type="InterPro" id="IPR002126">
    <property type="entry name" value="Cadherin-like_dom"/>
</dbReference>
<feature type="region of interest" description="Disordered" evidence="1">
    <location>
        <begin position="1077"/>
        <end position="1104"/>
    </location>
</feature>
<dbReference type="InterPro" id="IPR018511">
    <property type="entry name" value="Hemolysin-typ_Ca-bd_CS"/>
</dbReference>